<dbReference type="EMBL" id="JARKIK010000076">
    <property type="protein sequence ID" value="KAK8727205.1"/>
    <property type="molecule type" value="Genomic_DNA"/>
</dbReference>
<feature type="transmembrane region" description="Helical" evidence="9">
    <location>
        <begin position="192"/>
        <end position="213"/>
    </location>
</feature>
<dbReference type="PANTHER" id="PTHR10519">
    <property type="entry name" value="GABA-B RECEPTOR"/>
    <property type="match status" value="1"/>
</dbReference>
<keyword evidence="7" id="KW-0325">Glycoprotein</keyword>
<keyword evidence="12" id="KW-1185">Reference proteome</keyword>
<evidence type="ECO:0000256" key="8">
    <source>
        <dbReference type="ARBA" id="ARBA00023224"/>
    </source>
</evidence>
<protein>
    <recommendedName>
        <fullName evidence="10">G-protein coupled receptors family 3 profile domain-containing protein</fullName>
    </recommendedName>
</protein>
<dbReference type="CDD" id="cd15047">
    <property type="entry name" value="7tmC_GABA-B-like"/>
    <property type="match status" value="1"/>
</dbReference>
<feature type="non-terminal residue" evidence="11">
    <location>
        <position position="1"/>
    </location>
</feature>
<feature type="transmembrane region" description="Helical" evidence="9">
    <location>
        <begin position="149"/>
        <end position="167"/>
    </location>
</feature>
<dbReference type="PROSITE" id="PS50259">
    <property type="entry name" value="G_PROTEIN_RECEP_F3_4"/>
    <property type="match status" value="1"/>
</dbReference>
<dbReference type="InterPro" id="IPR002455">
    <property type="entry name" value="GPCR3_GABA-B"/>
</dbReference>
<evidence type="ECO:0000256" key="5">
    <source>
        <dbReference type="ARBA" id="ARBA00023136"/>
    </source>
</evidence>
<dbReference type="Proteomes" id="UP001445076">
    <property type="component" value="Unassembled WGS sequence"/>
</dbReference>
<dbReference type="AlphaFoldDB" id="A0AAW0WAM4"/>
<evidence type="ECO:0000313" key="12">
    <source>
        <dbReference type="Proteomes" id="UP001445076"/>
    </source>
</evidence>
<gene>
    <name evidence="11" type="ORF">OTU49_009749</name>
</gene>
<evidence type="ECO:0000256" key="6">
    <source>
        <dbReference type="ARBA" id="ARBA00023170"/>
    </source>
</evidence>
<reference evidence="11 12" key="1">
    <citation type="journal article" date="2024" name="BMC Genomics">
        <title>Genome assembly of redclaw crayfish (Cherax quadricarinatus) provides insights into its immune adaptation and hypoxia tolerance.</title>
        <authorList>
            <person name="Liu Z."/>
            <person name="Zheng J."/>
            <person name="Li H."/>
            <person name="Fang K."/>
            <person name="Wang S."/>
            <person name="He J."/>
            <person name="Zhou D."/>
            <person name="Weng S."/>
            <person name="Chi M."/>
            <person name="Gu Z."/>
            <person name="He J."/>
            <person name="Li F."/>
            <person name="Wang M."/>
        </authorList>
    </citation>
    <scope>NUCLEOTIDE SEQUENCE [LARGE SCALE GENOMIC DNA]</scope>
    <source>
        <strain evidence="11">ZL_2023a</strain>
    </source>
</reference>
<evidence type="ECO:0000256" key="7">
    <source>
        <dbReference type="ARBA" id="ARBA00023180"/>
    </source>
</evidence>
<keyword evidence="6" id="KW-0675">Receptor</keyword>
<feature type="transmembrane region" description="Helical" evidence="9">
    <location>
        <begin position="108"/>
        <end position="129"/>
    </location>
</feature>
<comment type="subcellular location">
    <subcellularLocation>
        <location evidence="1">Membrane</location>
        <topology evidence="1">Multi-pass membrane protein</topology>
    </subcellularLocation>
</comment>
<accession>A0AAW0WAM4</accession>
<feature type="non-terminal residue" evidence="11">
    <location>
        <position position="259"/>
    </location>
</feature>
<keyword evidence="8" id="KW-0807">Transducer</keyword>
<evidence type="ECO:0000313" key="11">
    <source>
        <dbReference type="EMBL" id="KAK8727205.1"/>
    </source>
</evidence>
<dbReference type="Pfam" id="PF00003">
    <property type="entry name" value="7tm_3"/>
    <property type="match status" value="1"/>
</dbReference>
<dbReference type="PRINTS" id="PR01176">
    <property type="entry name" value="GABABRECEPTR"/>
</dbReference>
<evidence type="ECO:0000256" key="9">
    <source>
        <dbReference type="SAM" id="Phobius"/>
    </source>
</evidence>
<organism evidence="11 12">
    <name type="scientific">Cherax quadricarinatus</name>
    <name type="common">Australian red claw crayfish</name>
    <dbReference type="NCBI Taxonomy" id="27406"/>
    <lineage>
        <taxon>Eukaryota</taxon>
        <taxon>Metazoa</taxon>
        <taxon>Ecdysozoa</taxon>
        <taxon>Arthropoda</taxon>
        <taxon>Crustacea</taxon>
        <taxon>Multicrustacea</taxon>
        <taxon>Malacostraca</taxon>
        <taxon>Eumalacostraca</taxon>
        <taxon>Eucarida</taxon>
        <taxon>Decapoda</taxon>
        <taxon>Pleocyemata</taxon>
        <taxon>Astacidea</taxon>
        <taxon>Parastacoidea</taxon>
        <taxon>Parastacidae</taxon>
        <taxon>Cherax</taxon>
    </lineage>
</organism>
<dbReference type="GO" id="GO:0007214">
    <property type="term" value="P:gamma-aminobutyric acid signaling pathway"/>
    <property type="evidence" value="ECO:0007669"/>
    <property type="project" value="TreeGrafter"/>
</dbReference>
<sequence>GPISFDCPDRVGVTAFYQIQDGDPVKVALYHPEERALDLGCPGCRVLVWPGGQVPASRVFKLRVDTIAPAAFVIMSSLASLGILLALAFLIFNLTYRRLKYIKLSSPRLNNTTVVGCVLVYTAVILLGLDHATLPAPHCFPVVCTARAYLLSAGFSLAFGSMFTKTYRVHQIFTRSNSAGVVRNKLLKDKQLITVIMVLLAVDVVIVSAWVSVDPLTRHLHNLTLEMSTEDRGVVYQPQVEVCRSEHTSGWLGALYVYK</sequence>
<evidence type="ECO:0000259" key="10">
    <source>
        <dbReference type="PROSITE" id="PS50259"/>
    </source>
</evidence>
<feature type="transmembrane region" description="Helical" evidence="9">
    <location>
        <begin position="67"/>
        <end position="96"/>
    </location>
</feature>
<keyword evidence="2 9" id="KW-0812">Transmembrane</keyword>
<evidence type="ECO:0000256" key="1">
    <source>
        <dbReference type="ARBA" id="ARBA00004141"/>
    </source>
</evidence>
<evidence type="ECO:0000256" key="3">
    <source>
        <dbReference type="ARBA" id="ARBA00022989"/>
    </source>
</evidence>
<dbReference type="InterPro" id="IPR017978">
    <property type="entry name" value="GPCR_3_C"/>
</dbReference>
<feature type="domain" description="G-protein coupled receptors family 3 profile" evidence="10">
    <location>
        <begin position="141"/>
        <end position="259"/>
    </location>
</feature>
<dbReference type="GO" id="GO:0004965">
    <property type="term" value="F:G protein-coupled GABA receptor activity"/>
    <property type="evidence" value="ECO:0007669"/>
    <property type="project" value="InterPro"/>
</dbReference>
<keyword evidence="4" id="KW-0297">G-protein coupled receptor</keyword>
<comment type="caution">
    <text evidence="11">The sequence shown here is derived from an EMBL/GenBank/DDBJ whole genome shotgun (WGS) entry which is preliminary data.</text>
</comment>
<name>A0AAW0WAM4_CHEQU</name>
<keyword evidence="5 9" id="KW-0472">Membrane</keyword>
<evidence type="ECO:0000256" key="2">
    <source>
        <dbReference type="ARBA" id="ARBA00022692"/>
    </source>
</evidence>
<evidence type="ECO:0000256" key="4">
    <source>
        <dbReference type="ARBA" id="ARBA00023040"/>
    </source>
</evidence>
<keyword evidence="3 9" id="KW-1133">Transmembrane helix</keyword>
<proteinExistence type="predicted"/>
<dbReference type="PRINTS" id="PR01177">
    <property type="entry name" value="GABAB1RECPTR"/>
</dbReference>
<dbReference type="PANTHER" id="PTHR10519:SF46">
    <property type="entry name" value="METABOTROPIC GABA-B RECEPTOR SUBTYPE 3, ISOFORM A"/>
    <property type="match status" value="1"/>
</dbReference>
<dbReference type="GO" id="GO:0038039">
    <property type="term" value="C:G protein-coupled receptor heterodimeric complex"/>
    <property type="evidence" value="ECO:0007669"/>
    <property type="project" value="TreeGrafter"/>
</dbReference>